<proteinExistence type="predicted"/>
<feature type="compositionally biased region" description="Basic and acidic residues" evidence="1">
    <location>
        <begin position="203"/>
        <end position="218"/>
    </location>
</feature>
<dbReference type="InterPro" id="IPR025609">
    <property type="entry name" value="Lsm14-like_N"/>
</dbReference>
<dbReference type="SMART" id="SM01271">
    <property type="entry name" value="LSM14"/>
    <property type="match status" value="1"/>
</dbReference>
<evidence type="ECO:0000313" key="4">
    <source>
        <dbReference type="Proteomes" id="UP000008312"/>
    </source>
</evidence>
<evidence type="ECO:0000313" key="3">
    <source>
        <dbReference type="EMBL" id="CBK25074.2"/>
    </source>
</evidence>
<dbReference type="SUPFAM" id="SSF50182">
    <property type="entry name" value="Sm-like ribonucleoproteins"/>
    <property type="match status" value="1"/>
</dbReference>
<dbReference type="PANTHER" id="PTHR13586:SF26">
    <property type="entry name" value="CHROMOSOME UNDETERMINED SCAFFOLD_51, WHOLE GENOME SHOTGUN SEQUENCE"/>
    <property type="match status" value="1"/>
</dbReference>
<dbReference type="GeneID" id="24921720"/>
<protein>
    <recommendedName>
        <fullName evidence="2">DFDF domain-containing protein</fullName>
    </recommendedName>
</protein>
<keyword evidence="4" id="KW-1185">Reference proteome</keyword>
<evidence type="ECO:0000259" key="2">
    <source>
        <dbReference type="PROSITE" id="PS51512"/>
    </source>
</evidence>
<dbReference type="Pfam" id="PF12701">
    <property type="entry name" value="LSM14"/>
    <property type="match status" value="1"/>
</dbReference>
<dbReference type="EMBL" id="FN668690">
    <property type="protein sequence ID" value="CBK25074.2"/>
    <property type="molecule type" value="Genomic_DNA"/>
</dbReference>
<dbReference type="OrthoDB" id="21539at2759"/>
<dbReference type="Proteomes" id="UP000008312">
    <property type="component" value="Unassembled WGS sequence"/>
</dbReference>
<dbReference type="InterPro" id="IPR010920">
    <property type="entry name" value="LSM_dom_sf"/>
</dbReference>
<sequence>MATNSSSQYIGKIASLISTANIRYEGTIYMINNDTITLKNVRIFGTEDRKCEVFIGVVVDIKPVISFNRSGIQTISLIPQYSFFDPSIADQTPAAMSSEMSGNVMPKGPMNAPMPMQRPANRDFYQGNYYRNMPGGIPDPLEEPINNDFDFEESNKKLEKDVEAIESSSPAYKKDDFFDSLQERSEEREMILGRHYRGRDEETFGRRSLDERNRENRKNYRYQNSAPNYGQNRASFQKGQSWGRRGNFYKQTMPPPSGRFERDVMPGNL</sequence>
<name>D8MAI5_BLAHO</name>
<dbReference type="Gene3D" id="2.30.30.100">
    <property type="match status" value="1"/>
</dbReference>
<dbReference type="RefSeq" id="XP_012899122.1">
    <property type="nucleotide sequence ID" value="XM_013043668.1"/>
</dbReference>
<gene>
    <name evidence="3" type="ORF">GSBLH_T00004714001</name>
</gene>
<organism evidence="3">
    <name type="scientific">Blastocystis hominis</name>
    <dbReference type="NCBI Taxonomy" id="12968"/>
    <lineage>
        <taxon>Eukaryota</taxon>
        <taxon>Sar</taxon>
        <taxon>Stramenopiles</taxon>
        <taxon>Bigyra</taxon>
        <taxon>Opalozoa</taxon>
        <taxon>Opalinata</taxon>
        <taxon>Blastocystidae</taxon>
        <taxon>Blastocystis</taxon>
    </lineage>
</organism>
<evidence type="ECO:0000256" key="1">
    <source>
        <dbReference type="SAM" id="MobiDB-lite"/>
    </source>
</evidence>
<dbReference type="InParanoid" id="D8MAI5"/>
<dbReference type="InterPro" id="IPR019050">
    <property type="entry name" value="FDF_dom"/>
</dbReference>
<accession>D8MAI5</accession>
<dbReference type="InterPro" id="IPR025762">
    <property type="entry name" value="DFDF"/>
</dbReference>
<feature type="compositionally biased region" description="Polar residues" evidence="1">
    <location>
        <begin position="225"/>
        <end position="240"/>
    </location>
</feature>
<reference evidence="3" key="1">
    <citation type="submission" date="2010-02" db="EMBL/GenBank/DDBJ databases">
        <title>Sequencing and annotation of the Blastocystis hominis genome.</title>
        <authorList>
            <person name="Wincker P."/>
        </authorList>
    </citation>
    <scope>NUCLEOTIDE SEQUENCE</scope>
    <source>
        <strain evidence="3">Singapore isolate B</strain>
    </source>
</reference>
<feature type="compositionally biased region" description="Basic and acidic residues" evidence="1">
    <location>
        <begin position="259"/>
        <end position="269"/>
    </location>
</feature>
<dbReference type="PROSITE" id="PS51512">
    <property type="entry name" value="DFDF"/>
    <property type="match status" value="1"/>
</dbReference>
<dbReference type="SMART" id="SM01199">
    <property type="entry name" value="FDF"/>
    <property type="match status" value="1"/>
</dbReference>
<feature type="region of interest" description="Disordered" evidence="1">
    <location>
        <begin position="203"/>
        <end position="269"/>
    </location>
</feature>
<dbReference type="AlphaFoldDB" id="D8MAI5"/>
<dbReference type="PANTHER" id="PTHR13586">
    <property type="entry name" value="SCD6 PROTEIN-RELATED"/>
    <property type="match status" value="1"/>
</dbReference>
<feature type="domain" description="DFDF" evidence="2">
    <location>
        <begin position="137"/>
        <end position="173"/>
    </location>
</feature>